<evidence type="ECO:0000256" key="1">
    <source>
        <dbReference type="ARBA" id="ARBA00004651"/>
    </source>
</evidence>
<feature type="transmembrane region" description="Helical" evidence="10">
    <location>
        <begin position="236"/>
        <end position="261"/>
    </location>
</feature>
<accession>A0A8S3YQ00</accession>
<dbReference type="PRINTS" id="PR00237">
    <property type="entry name" value="GPCRRHODOPSN"/>
</dbReference>
<evidence type="ECO:0000256" key="6">
    <source>
        <dbReference type="ARBA" id="ARBA00023136"/>
    </source>
</evidence>
<keyword evidence="8 9" id="KW-0807">Transducer</keyword>
<evidence type="ECO:0000256" key="3">
    <source>
        <dbReference type="ARBA" id="ARBA00022692"/>
    </source>
</evidence>
<dbReference type="PROSITE" id="PS00237">
    <property type="entry name" value="G_PROTEIN_RECEP_F1_1"/>
    <property type="match status" value="1"/>
</dbReference>
<proteinExistence type="inferred from homology"/>
<comment type="subcellular location">
    <subcellularLocation>
        <location evidence="1">Cell membrane</location>
        <topology evidence="1">Multi-pass membrane protein</topology>
    </subcellularLocation>
</comment>
<dbReference type="EMBL" id="CAJHNH020000659">
    <property type="protein sequence ID" value="CAG5119129.1"/>
    <property type="molecule type" value="Genomic_DNA"/>
</dbReference>
<evidence type="ECO:0000256" key="8">
    <source>
        <dbReference type="ARBA" id="ARBA00023224"/>
    </source>
</evidence>
<evidence type="ECO:0000256" key="2">
    <source>
        <dbReference type="ARBA" id="ARBA00022475"/>
    </source>
</evidence>
<dbReference type="InterPro" id="IPR050569">
    <property type="entry name" value="TAAR"/>
</dbReference>
<feature type="transmembrane region" description="Helical" evidence="10">
    <location>
        <begin position="267"/>
        <end position="289"/>
    </location>
</feature>
<evidence type="ECO:0000256" key="4">
    <source>
        <dbReference type="ARBA" id="ARBA00022989"/>
    </source>
</evidence>
<feature type="domain" description="G-protein coupled receptors family 1 profile" evidence="11">
    <location>
        <begin position="32"/>
        <end position="286"/>
    </location>
</feature>
<keyword evidence="2" id="KW-1003">Cell membrane</keyword>
<feature type="transmembrane region" description="Helical" evidence="10">
    <location>
        <begin position="12"/>
        <end position="40"/>
    </location>
</feature>
<evidence type="ECO:0000313" key="13">
    <source>
        <dbReference type="Proteomes" id="UP000678393"/>
    </source>
</evidence>
<feature type="transmembrane region" description="Helical" evidence="10">
    <location>
        <begin position="94"/>
        <end position="117"/>
    </location>
</feature>
<evidence type="ECO:0000256" key="5">
    <source>
        <dbReference type="ARBA" id="ARBA00023040"/>
    </source>
</evidence>
<keyword evidence="13" id="KW-1185">Reference proteome</keyword>
<name>A0A8S3YQ00_9EUPU</name>
<dbReference type="PANTHER" id="PTHR24249">
    <property type="entry name" value="HISTAMINE RECEPTOR-RELATED G-PROTEIN COUPLED RECEPTOR"/>
    <property type="match status" value="1"/>
</dbReference>
<feature type="transmembrane region" description="Helical" evidence="10">
    <location>
        <begin position="52"/>
        <end position="74"/>
    </location>
</feature>
<organism evidence="12 13">
    <name type="scientific">Candidula unifasciata</name>
    <dbReference type="NCBI Taxonomy" id="100452"/>
    <lineage>
        <taxon>Eukaryota</taxon>
        <taxon>Metazoa</taxon>
        <taxon>Spiralia</taxon>
        <taxon>Lophotrochozoa</taxon>
        <taxon>Mollusca</taxon>
        <taxon>Gastropoda</taxon>
        <taxon>Heterobranchia</taxon>
        <taxon>Euthyneura</taxon>
        <taxon>Panpulmonata</taxon>
        <taxon>Eupulmonata</taxon>
        <taxon>Stylommatophora</taxon>
        <taxon>Helicina</taxon>
        <taxon>Helicoidea</taxon>
        <taxon>Geomitridae</taxon>
        <taxon>Candidula</taxon>
    </lineage>
</organism>
<evidence type="ECO:0000256" key="7">
    <source>
        <dbReference type="ARBA" id="ARBA00023170"/>
    </source>
</evidence>
<dbReference type="PANTHER" id="PTHR24249:SF372">
    <property type="entry name" value="G-PROTEIN COUPLED RECEPTORS FAMILY 1 PROFILE DOMAIN-CONTAINING PROTEIN"/>
    <property type="match status" value="1"/>
</dbReference>
<gene>
    <name evidence="12" type="ORF">CUNI_LOCUS4687</name>
</gene>
<keyword evidence="7 9" id="KW-0675">Receptor</keyword>
<feature type="transmembrane region" description="Helical" evidence="10">
    <location>
        <begin position="137"/>
        <end position="157"/>
    </location>
</feature>
<evidence type="ECO:0000256" key="9">
    <source>
        <dbReference type="RuleBase" id="RU000688"/>
    </source>
</evidence>
<reference evidence="12" key="1">
    <citation type="submission" date="2021-04" db="EMBL/GenBank/DDBJ databases">
        <authorList>
            <consortium name="Molecular Ecology Group"/>
        </authorList>
    </citation>
    <scope>NUCLEOTIDE SEQUENCE</scope>
</reference>
<keyword evidence="4 10" id="KW-1133">Transmembrane helix</keyword>
<evidence type="ECO:0000259" key="11">
    <source>
        <dbReference type="PROSITE" id="PS50262"/>
    </source>
</evidence>
<dbReference type="InterPro" id="IPR017452">
    <property type="entry name" value="GPCR_Rhodpsn_7TM"/>
</dbReference>
<dbReference type="Proteomes" id="UP000678393">
    <property type="component" value="Unassembled WGS sequence"/>
</dbReference>
<comment type="similarity">
    <text evidence="9">Belongs to the G-protein coupled receptor 1 family.</text>
</comment>
<evidence type="ECO:0000313" key="12">
    <source>
        <dbReference type="EMBL" id="CAG5119129.1"/>
    </source>
</evidence>
<dbReference type="CDD" id="cd00637">
    <property type="entry name" value="7tm_classA_rhodopsin-like"/>
    <property type="match status" value="1"/>
</dbReference>
<dbReference type="InterPro" id="IPR000276">
    <property type="entry name" value="GPCR_Rhodpsn"/>
</dbReference>
<comment type="caution">
    <text evidence="12">The sequence shown here is derived from an EMBL/GenBank/DDBJ whole genome shotgun (WGS) entry which is preliminary data.</text>
</comment>
<feature type="transmembrane region" description="Helical" evidence="10">
    <location>
        <begin position="177"/>
        <end position="201"/>
    </location>
</feature>
<dbReference type="SUPFAM" id="SSF81321">
    <property type="entry name" value="Family A G protein-coupled receptor-like"/>
    <property type="match status" value="1"/>
</dbReference>
<dbReference type="Gene3D" id="1.20.1070.10">
    <property type="entry name" value="Rhodopsin 7-helix transmembrane proteins"/>
    <property type="match status" value="1"/>
</dbReference>
<protein>
    <recommendedName>
        <fullName evidence="11">G-protein coupled receptors family 1 profile domain-containing protein</fullName>
    </recommendedName>
</protein>
<keyword evidence="5 9" id="KW-0297">G-protein coupled receptor</keyword>
<dbReference type="OrthoDB" id="6123079at2759"/>
<dbReference type="PROSITE" id="PS50262">
    <property type="entry name" value="G_PROTEIN_RECEP_F1_2"/>
    <property type="match status" value="1"/>
</dbReference>
<keyword evidence="6 10" id="KW-0472">Membrane</keyword>
<dbReference type="GO" id="GO:0005886">
    <property type="term" value="C:plasma membrane"/>
    <property type="evidence" value="ECO:0007669"/>
    <property type="project" value="UniProtKB-SubCell"/>
</dbReference>
<sequence length="313" mass="35550">MDSNNTHDYVEISVYSVITCFVLAVSCVIICESVLVIVIICRTTNLHTNTDIIVASLCANDILLCMAYIVHALMSTVVFRTDQLINKSVTSLVLGIAFGTTFTSFMHMGFVSVDRFIFISHPFYYIKNMTRERNFKVLLALWITGLVYMIIPVFVYTDSKYHQQLILTNPPFEYTCVVYITFIINTFIASTCYFKIARVAFHHNKASNVRRLHSTNGNGEIALSLNRQAAMKSVKFFAVTFGLHLALSSPMLIVSAINFVIEVPNYVFVLKSFVYLVNSLMNCLIYAFMRKAFLKTLRSTIADGLKCCFRRTH</sequence>
<dbReference type="AlphaFoldDB" id="A0A8S3YQ00"/>
<dbReference type="GO" id="GO:0004930">
    <property type="term" value="F:G protein-coupled receptor activity"/>
    <property type="evidence" value="ECO:0007669"/>
    <property type="project" value="UniProtKB-KW"/>
</dbReference>
<keyword evidence="3 9" id="KW-0812">Transmembrane</keyword>
<evidence type="ECO:0000256" key="10">
    <source>
        <dbReference type="SAM" id="Phobius"/>
    </source>
</evidence>
<dbReference type="Pfam" id="PF00001">
    <property type="entry name" value="7tm_1"/>
    <property type="match status" value="1"/>
</dbReference>